<feature type="binding site" evidence="12">
    <location>
        <position position="724"/>
    </location>
    <ligand>
        <name>Zn(2+)</name>
        <dbReference type="ChEBI" id="CHEBI:29105"/>
    </ligand>
</feature>
<dbReference type="Gene3D" id="3.30.980.10">
    <property type="entry name" value="Threonyl-trna Synthetase, Chain A, domain 2"/>
    <property type="match status" value="1"/>
</dbReference>
<dbReference type="CDD" id="cd00673">
    <property type="entry name" value="AlaRS_core"/>
    <property type="match status" value="1"/>
</dbReference>
<evidence type="ECO:0000313" key="15">
    <source>
        <dbReference type="EMBL" id="EIW86923.1"/>
    </source>
</evidence>
<keyword evidence="10 12" id="KW-0030">Aminoacyl-tRNA synthetase</keyword>
<dbReference type="InterPro" id="IPR059090">
    <property type="entry name" value="ALA1_helical"/>
</dbReference>
<dbReference type="GO" id="GO:0004813">
    <property type="term" value="F:alanine-tRNA ligase activity"/>
    <property type="evidence" value="ECO:0007669"/>
    <property type="project" value="UniProtKB-UniRule"/>
</dbReference>
<dbReference type="AlphaFoldDB" id="A0A5M3N680"/>
<dbReference type="OMA" id="NKKDNFW"/>
<dbReference type="InterPro" id="IPR009000">
    <property type="entry name" value="Transl_B-barrel_sf"/>
</dbReference>
<feature type="binding site" evidence="12">
    <location>
        <position position="720"/>
    </location>
    <ligand>
        <name>Zn(2+)</name>
        <dbReference type="ChEBI" id="CHEBI:29105"/>
    </ligand>
</feature>
<dbReference type="GO" id="GO:0005524">
    <property type="term" value="F:ATP binding"/>
    <property type="evidence" value="ECO:0007669"/>
    <property type="project" value="UniProtKB-UniRule"/>
</dbReference>
<dbReference type="Pfam" id="PF01411">
    <property type="entry name" value="tRNA-synt_2c"/>
    <property type="match status" value="1"/>
</dbReference>
<dbReference type="InterPro" id="IPR050058">
    <property type="entry name" value="Ala-tRNA_ligase"/>
</dbReference>
<dbReference type="GO" id="GO:0002161">
    <property type="term" value="F:aminoacyl-tRNA deacylase activity"/>
    <property type="evidence" value="ECO:0007669"/>
    <property type="project" value="TreeGrafter"/>
</dbReference>
<dbReference type="PROSITE" id="PS50860">
    <property type="entry name" value="AA_TRNA_LIGASE_II_ALA"/>
    <property type="match status" value="1"/>
</dbReference>
<dbReference type="GeneID" id="19199178"/>
<keyword evidence="6 12" id="KW-0862">Zinc</keyword>
<dbReference type="KEGG" id="cput:CONPUDRAFT_115791"/>
<dbReference type="InterPro" id="IPR018165">
    <property type="entry name" value="Ala-tRNA-synth_IIc_core"/>
</dbReference>
<dbReference type="InterPro" id="IPR002318">
    <property type="entry name" value="Ala-tRNA-lgiase_IIc"/>
</dbReference>
<keyword evidence="4 12" id="KW-0479">Metal-binding</keyword>
<keyword evidence="9 12" id="KW-0648">Protein biosynthesis</keyword>
<evidence type="ECO:0000256" key="9">
    <source>
        <dbReference type="ARBA" id="ARBA00022917"/>
    </source>
</evidence>
<dbReference type="InterPro" id="IPR012947">
    <property type="entry name" value="tRNA_SAD"/>
</dbReference>
<evidence type="ECO:0000256" key="4">
    <source>
        <dbReference type="ARBA" id="ARBA00022723"/>
    </source>
</evidence>
<organism evidence="15 16">
    <name type="scientific">Coniophora puteana (strain RWD-64-598)</name>
    <name type="common">Brown rot fungus</name>
    <dbReference type="NCBI Taxonomy" id="741705"/>
    <lineage>
        <taxon>Eukaryota</taxon>
        <taxon>Fungi</taxon>
        <taxon>Dikarya</taxon>
        <taxon>Basidiomycota</taxon>
        <taxon>Agaricomycotina</taxon>
        <taxon>Agaricomycetes</taxon>
        <taxon>Agaricomycetidae</taxon>
        <taxon>Boletales</taxon>
        <taxon>Coniophorineae</taxon>
        <taxon>Coniophoraceae</taxon>
        <taxon>Coniophora</taxon>
    </lineage>
</organism>
<keyword evidence="5 12" id="KW-0547">Nucleotide-binding</keyword>
<keyword evidence="16" id="KW-1185">Reference proteome</keyword>
<feature type="binding site" evidence="12">
    <location>
        <position position="605"/>
    </location>
    <ligand>
        <name>Zn(2+)</name>
        <dbReference type="ChEBI" id="CHEBI:29105"/>
    </ligand>
</feature>
<gene>
    <name evidence="12" type="primary">ALA1</name>
    <name evidence="15" type="ORF">CONPUDRAFT_115791</name>
</gene>
<comment type="catalytic activity">
    <reaction evidence="11 12">
        <text>tRNA(Ala) + L-alanine + ATP = L-alanyl-tRNA(Ala) + AMP + diphosphate</text>
        <dbReference type="Rhea" id="RHEA:12540"/>
        <dbReference type="Rhea" id="RHEA-COMP:9657"/>
        <dbReference type="Rhea" id="RHEA-COMP:9923"/>
        <dbReference type="ChEBI" id="CHEBI:30616"/>
        <dbReference type="ChEBI" id="CHEBI:33019"/>
        <dbReference type="ChEBI" id="CHEBI:57972"/>
        <dbReference type="ChEBI" id="CHEBI:78442"/>
        <dbReference type="ChEBI" id="CHEBI:78497"/>
        <dbReference type="ChEBI" id="CHEBI:456215"/>
        <dbReference type="EC" id="6.1.1.7"/>
    </reaction>
</comment>
<name>A0A5M3N680_CONPW</name>
<dbReference type="SMART" id="SM00863">
    <property type="entry name" value="tRNA_SAD"/>
    <property type="match status" value="1"/>
</dbReference>
<keyword evidence="2 12" id="KW-0820">tRNA-binding</keyword>
<dbReference type="EMBL" id="JH711573">
    <property type="protein sequence ID" value="EIW86923.1"/>
    <property type="molecule type" value="Genomic_DNA"/>
</dbReference>
<keyword evidence="3 12" id="KW-0436">Ligase</keyword>
<dbReference type="GO" id="GO:0000049">
    <property type="term" value="F:tRNA binding"/>
    <property type="evidence" value="ECO:0007669"/>
    <property type="project" value="UniProtKB-KW"/>
</dbReference>
<keyword evidence="7 12" id="KW-0067">ATP-binding</keyword>
<evidence type="ECO:0000313" key="16">
    <source>
        <dbReference type="Proteomes" id="UP000053558"/>
    </source>
</evidence>
<dbReference type="InterPro" id="IPR045864">
    <property type="entry name" value="aa-tRNA-synth_II/BPL/LPL"/>
</dbReference>
<dbReference type="RefSeq" id="XP_007763572.1">
    <property type="nucleotide sequence ID" value="XM_007765382.1"/>
</dbReference>
<dbReference type="NCBIfam" id="TIGR00344">
    <property type="entry name" value="alaS"/>
    <property type="match status" value="1"/>
</dbReference>
<feature type="domain" description="Alanyl-transfer RNA synthetases family profile" evidence="14">
    <location>
        <begin position="9"/>
        <end position="763"/>
    </location>
</feature>
<evidence type="ECO:0000256" key="5">
    <source>
        <dbReference type="ARBA" id="ARBA00022741"/>
    </source>
</evidence>
<dbReference type="SUPFAM" id="SSF55186">
    <property type="entry name" value="ThrRS/AlaRS common domain"/>
    <property type="match status" value="1"/>
</dbReference>
<evidence type="ECO:0000256" key="1">
    <source>
        <dbReference type="ARBA" id="ARBA00008429"/>
    </source>
</evidence>
<dbReference type="FunFam" id="3.30.930.10:FF:000011">
    <property type="entry name" value="Alanine--tRNA ligase, cytoplasmic"/>
    <property type="match status" value="1"/>
</dbReference>
<evidence type="ECO:0000256" key="10">
    <source>
        <dbReference type="ARBA" id="ARBA00023146"/>
    </source>
</evidence>
<evidence type="ECO:0000256" key="6">
    <source>
        <dbReference type="ARBA" id="ARBA00022833"/>
    </source>
</evidence>
<dbReference type="PRINTS" id="PR00980">
    <property type="entry name" value="TRNASYNTHALA"/>
</dbReference>
<dbReference type="SUPFAM" id="SSF50447">
    <property type="entry name" value="Translation proteins"/>
    <property type="match status" value="1"/>
</dbReference>
<keyword evidence="8 12" id="KW-0694">RNA-binding</keyword>
<dbReference type="InterPro" id="IPR018164">
    <property type="entry name" value="Ala-tRNA-synth_IIc_N"/>
</dbReference>
<comment type="cofactor">
    <cofactor evidence="12">
        <name>Zn(2+)</name>
        <dbReference type="ChEBI" id="CHEBI:29105"/>
    </cofactor>
    <text evidence="12">Binds 1 zinc ion per subunit.</text>
</comment>
<comment type="caution">
    <text evidence="15">The sequence shown here is derived from an EMBL/GenBank/DDBJ whole genome shotgun (WGS) entry which is preliminary data.</text>
</comment>
<comment type="domain">
    <text evidence="12">Consists of three domains; the N-terminal catalytic domain, the editing domain and the C-terminal C-Ala domain. The editing domain removes incorrectly charged amino acids, while the C-Ala domain, along with tRNA(Ala), serves as a bridge to cooperatively bring together the editing and aminoacylation centers thus stimulating deacylation of misacylated tRNAs.</text>
</comment>
<dbReference type="PANTHER" id="PTHR11777">
    <property type="entry name" value="ALANYL-TRNA SYNTHETASE"/>
    <property type="match status" value="1"/>
</dbReference>
<keyword evidence="12" id="KW-0963">Cytoplasm</keyword>
<evidence type="ECO:0000256" key="3">
    <source>
        <dbReference type="ARBA" id="ARBA00022598"/>
    </source>
</evidence>
<dbReference type="InterPro" id="IPR023033">
    <property type="entry name" value="Ala_tRNA_ligase_euk/bac"/>
</dbReference>
<dbReference type="PANTHER" id="PTHR11777:SF9">
    <property type="entry name" value="ALANINE--TRNA LIGASE, CYTOPLASMIC"/>
    <property type="match status" value="1"/>
</dbReference>
<dbReference type="FunFam" id="3.30.980.10:FF:000004">
    <property type="entry name" value="Alanine--tRNA ligase, cytoplasmic"/>
    <property type="match status" value="1"/>
</dbReference>
<dbReference type="Gene3D" id="3.30.930.10">
    <property type="entry name" value="Bira Bifunctional Protein, Domain 2"/>
    <property type="match status" value="1"/>
</dbReference>
<evidence type="ECO:0000256" key="2">
    <source>
        <dbReference type="ARBA" id="ARBA00022555"/>
    </source>
</evidence>
<reference evidence="16" key="1">
    <citation type="journal article" date="2012" name="Science">
        <title>The Paleozoic origin of enzymatic lignin decomposition reconstructed from 31 fungal genomes.</title>
        <authorList>
            <person name="Floudas D."/>
            <person name="Binder M."/>
            <person name="Riley R."/>
            <person name="Barry K."/>
            <person name="Blanchette R.A."/>
            <person name="Henrissat B."/>
            <person name="Martinez A.T."/>
            <person name="Otillar R."/>
            <person name="Spatafora J.W."/>
            <person name="Yadav J.S."/>
            <person name="Aerts A."/>
            <person name="Benoit I."/>
            <person name="Boyd A."/>
            <person name="Carlson A."/>
            <person name="Copeland A."/>
            <person name="Coutinho P.M."/>
            <person name="de Vries R.P."/>
            <person name="Ferreira P."/>
            <person name="Findley K."/>
            <person name="Foster B."/>
            <person name="Gaskell J."/>
            <person name="Glotzer D."/>
            <person name="Gorecki P."/>
            <person name="Heitman J."/>
            <person name="Hesse C."/>
            <person name="Hori C."/>
            <person name="Igarashi K."/>
            <person name="Jurgens J.A."/>
            <person name="Kallen N."/>
            <person name="Kersten P."/>
            <person name="Kohler A."/>
            <person name="Kuees U."/>
            <person name="Kumar T.K.A."/>
            <person name="Kuo A."/>
            <person name="LaButti K."/>
            <person name="Larrondo L.F."/>
            <person name="Lindquist E."/>
            <person name="Ling A."/>
            <person name="Lombard V."/>
            <person name="Lucas S."/>
            <person name="Lundell T."/>
            <person name="Martin R."/>
            <person name="McLaughlin D.J."/>
            <person name="Morgenstern I."/>
            <person name="Morin E."/>
            <person name="Murat C."/>
            <person name="Nagy L.G."/>
            <person name="Nolan M."/>
            <person name="Ohm R.A."/>
            <person name="Patyshakuliyeva A."/>
            <person name="Rokas A."/>
            <person name="Ruiz-Duenas F.J."/>
            <person name="Sabat G."/>
            <person name="Salamov A."/>
            <person name="Samejima M."/>
            <person name="Schmutz J."/>
            <person name="Slot J.C."/>
            <person name="St John F."/>
            <person name="Stenlid J."/>
            <person name="Sun H."/>
            <person name="Sun S."/>
            <person name="Syed K."/>
            <person name="Tsang A."/>
            <person name="Wiebenga A."/>
            <person name="Young D."/>
            <person name="Pisabarro A."/>
            <person name="Eastwood D.C."/>
            <person name="Martin F."/>
            <person name="Cullen D."/>
            <person name="Grigoriev I.V."/>
            <person name="Hibbett D.S."/>
        </authorList>
    </citation>
    <scope>NUCLEOTIDE SEQUENCE [LARGE SCALE GENOMIC DNA]</scope>
    <source>
        <strain evidence="16">RWD-64-598 SS2</strain>
    </source>
</reference>
<dbReference type="EC" id="6.1.1.7" evidence="12"/>
<dbReference type="InterPro" id="IPR003156">
    <property type="entry name" value="DHHA1_dom"/>
</dbReference>
<comment type="function">
    <text evidence="12">Catalyzes the attachment of alanine to tRNA(Ala) in a two-step reaction: alanine is first activated by ATP to form Ala-AMP and then transferred to the acceptor end of tRNA(Ala). Also edits incorrectly charged tRNA(Ala) via its editing domain.</text>
</comment>
<dbReference type="SUPFAM" id="SSF55681">
    <property type="entry name" value="Class II aaRS and biotin synthetases"/>
    <property type="match status" value="1"/>
</dbReference>
<evidence type="ECO:0000256" key="7">
    <source>
        <dbReference type="ARBA" id="ARBA00022840"/>
    </source>
</evidence>
<dbReference type="Proteomes" id="UP000053558">
    <property type="component" value="Unassembled WGS sequence"/>
</dbReference>
<dbReference type="GO" id="GO:0005739">
    <property type="term" value="C:mitochondrion"/>
    <property type="evidence" value="ECO:0007669"/>
    <property type="project" value="UniProtKB-SubCell"/>
</dbReference>
<evidence type="ECO:0000259" key="14">
    <source>
        <dbReference type="PROSITE" id="PS50860"/>
    </source>
</evidence>
<dbReference type="OrthoDB" id="2423964at2759"/>
<sequence>MSAPYDGPWTARNVRQAFFDFFTSKDHTFVPSSSTIPYDDPTLLFANAGMNQYKSIFLGTVDPNSERGKLRRAFNSQKCIRAGGKHNDLEDVGKDSYHHTFFEMLGNWSFGDYFKKEAITYSWEALTKVYGLPKERLYVTYYAGDPKAGIPADEDAKRYWLEQGVDPSHVLPSTGNFWEMGATGPCGPCSEIHFDRIGGRDVAHLVDGDDPTVIEIWNNVFIQFNREEDGSLRSLPSKHIDTGMGFERLVSILQDKRSNYDTDVFTPLFDKIQELTGARPYAGKFGDEDADGVDTAYRVVADHVRTLAFALSDGGVPNNVGRGYVLRRVLRRGSRFVRKKLNAPIGSFFSSLLPVVVETMGDAFPELTKKQDEIKEILDEEEESFSRTLDRGEKLFEQYATKAKEQGLKELHGGDIWRLYDTYGFPVDLTRLMAEEHGLSINEKQFEEAQEASKEASKGSFKKDKGAAVKLDVHDLAALDANDAIPKTNDSFKFQLGNINAIVKGIYHDKQFLSSTSNIPEGATFGVLLDRTSFYAEAGGQENDTGNIVIDGVADFEVTNVQSYSGYVLHTGHLKYGQLNAGDDVISSYDELRRWPLRSNHTATHILNYALREVLGDHIDQKGSLVAPTKLRFDFSHKAQIGLKELQQIETISIDWIKKNVKVYTKDLTLEEAYKIPGVRAVFGEAYPDPVRVVVLGYDVDEIARNVENPQWRKTSIEFCGGTHVAKTGDIKEFVIIEESGIAKGIRRIIAVTGQEAQEASRIASSLKTRLDELERSSGKEKDAGLKALTVELGQADISVLLKAELKDRLASVRKALDKQIKEKETALNKEALNALAKHFEENPNSEGYFAAIEVDGNAKILQNIVMQAKKLNKPAYVFSVDPERTKVAHANFVPEGARSKGFTAKGWASKIGEVIGGKAGGKDESAQGVGANVDKVAEAVVLAKEVFISSST</sequence>
<protein>
    <recommendedName>
        <fullName evidence="12">Alanine--tRNA ligase</fullName>
        <ecNumber evidence="12">6.1.1.7</ecNumber>
    </recommendedName>
    <alternativeName>
        <fullName evidence="12">Alanyl-tRNA synthetase</fullName>
        <shortName evidence="12">AlaRS</shortName>
    </alternativeName>
</protein>
<dbReference type="Pfam" id="PF07973">
    <property type="entry name" value="tRNA_SAD"/>
    <property type="match status" value="1"/>
</dbReference>
<dbReference type="Gene3D" id="3.10.310.40">
    <property type="match status" value="1"/>
</dbReference>
<dbReference type="SUPFAM" id="SSF101353">
    <property type="entry name" value="Putative anticodon-binding domain of alanyl-tRNA synthetase (AlaRS)"/>
    <property type="match status" value="1"/>
</dbReference>
<dbReference type="GO" id="GO:0008270">
    <property type="term" value="F:zinc ion binding"/>
    <property type="evidence" value="ECO:0007669"/>
    <property type="project" value="UniProtKB-UniRule"/>
</dbReference>
<evidence type="ECO:0000256" key="13">
    <source>
        <dbReference type="SAM" id="Coils"/>
    </source>
</evidence>
<comment type="subunit">
    <text evidence="12">Monomer.</text>
</comment>
<keyword evidence="13" id="KW-0175">Coiled coil</keyword>
<dbReference type="InterPro" id="IPR018162">
    <property type="entry name" value="Ala-tRNA-ligase_IIc_anticod-bd"/>
</dbReference>
<feature type="coiled-coil region" evidence="13">
    <location>
        <begin position="803"/>
        <end position="830"/>
    </location>
</feature>
<comment type="subcellular location">
    <subcellularLocation>
        <location evidence="12">Mitochondrion</location>
    </subcellularLocation>
    <subcellularLocation>
        <location evidence="12">Cytoplasm</location>
    </subcellularLocation>
</comment>
<feature type="binding site" evidence="12">
    <location>
        <position position="601"/>
    </location>
    <ligand>
        <name>Zn(2+)</name>
        <dbReference type="ChEBI" id="CHEBI:29105"/>
    </ligand>
</feature>
<dbReference type="Pfam" id="PF02272">
    <property type="entry name" value="DHHA1"/>
    <property type="match status" value="1"/>
</dbReference>
<evidence type="ECO:0000256" key="11">
    <source>
        <dbReference type="ARBA" id="ARBA00048300"/>
    </source>
</evidence>
<keyword evidence="12" id="KW-0496">Mitochondrion</keyword>
<dbReference type="GO" id="GO:0070143">
    <property type="term" value="P:mitochondrial alanyl-tRNA aminoacylation"/>
    <property type="evidence" value="ECO:0007669"/>
    <property type="project" value="UniProtKB-UniRule"/>
</dbReference>
<dbReference type="Pfam" id="PF26023">
    <property type="entry name" value="ALA1"/>
    <property type="match status" value="1"/>
</dbReference>
<dbReference type="InterPro" id="IPR018163">
    <property type="entry name" value="Thr/Ala-tRNA-synth_IIc_edit"/>
</dbReference>
<dbReference type="HAMAP" id="MF_00036_B">
    <property type="entry name" value="Ala_tRNA_synth_B"/>
    <property type="match status" value="1"/>
</dbReference>
<dbReference type="Gene3D" id="2.40.30.130">
    <property type="match status" value="1"/>
</dbReference>
<comment type="similarity">
    <text evidence="1">Belongs to the class-II aminoacyl-tRNA synthetase family. Alax-L subfamily.</text>
</comment>
<dbReference type="FunFam" id="2.40.30.130:FF:000004">
    <property type="entry name" value="Alanine--tRNA ligase"/>
    <property type="match status" value="1"/>
</dbReference>
<accession>A0A5M3N680</accession>
<evidence type="ECO:0000256" key="12">
    <source>
        <dbReference type="HAMAP-Rule" id="MF_03133"/>
    </source>
</evidence>
<proteinExistence type="inferred from homology"/>
<evidence type="ECO:0000256" key="8">
    <source>
        <dbReference type="ARBA" id="ARBA00022884"/>
    </source>
</evidence>